<evidence type="ECO:0000256" key="1">
    <source>
        <dbReference type="ARBA" id="ARBA00006484"/>
    </source>
</evidence>
<proteinExistence type="inferred from homology"/>
<dbReference type="CDD" id="cd05233">
    <property type="entry name" value="SDR_c"/>
    <property type="match status" value="1"/>
</dbReference>
<dbReference type="EMBL" id="CAJRAY010000024">
    <property type="protein sequence ID" value="CAG5081759.1"/>
    <property type="molecule type" value="Genomic_DNA"/>
</dbReference>
<dbReference type="GO" id="GO:0004316">
    <property type="term" value="F:3-oxoacyl-[acyl-carrier-protein] reductase (NADPH) activity"/>
    <property type="evidence" value="ECO:0007669"/>
    <property type="project" value="UniProtKB-EC"/>
</dbReference>
<feature type="region of interest" description="Disordered" evidence="3">
    <location>
        <begin position="250"/>
        <end position="272"/>
    </location>
</feature>
<protein>
    <submittedName>
        <fullName evidence="4">3-oxoacyl-[acyl-carrier-protein] reductase FabG</fullName>
        <ecNumber evidence="4">1.1.1.100</ecNumber>
    </submittedName>
</protein>
<organism evidence="4 5">
    <name type="scientific">Thermobacillus xylanilyticus</name>
    <dbReference type="NCBI Taxonomy" id="76633"/>
    <lineage>
        <taxon>Bacteria</taxon>
        <taxon>Bacillati</taxon>
        <taxon>Bacillota</taxon>
        <taxon>Bacilli</taxon>
        <taxon>Bacillales</taxon>
        <taxon>Paenibacillaceae</taxon>
        <taxon>Thermobacillus</taxon>
    </lineage>
</organism>
<dbReference type="Pfam" id="PF13561">
    <property type="entry name" value="adh_short_C2"/>
    <property type="match status" value="1"/>
</dbReference>
<dbReference type="RefSeq" id="WP_213483771.1">
    <property type="nucleotide sequence ID" value="NZ_CAJRAY010000024.1"/>
</dbReference>
<dbReference type="PRINTS" id="PR00081">
    <property type="entry name" value="GDHRDH"/>
</dbReference>
<gene>
    <name evidence="4" type="primary">txxe 1212-fabG</name>
    <name evidence="4" type="ORF">TXXE_05415</name>
</gene>
<comment type="similarity">
    <text evidence="1">Belongs to the short-chain dehydrogenases/reductases (SDR) family.</text>
</comment>
<reference evidence="4 5" key="1">
    <citation type="submission" date="2021-04" db="EMBL/GenBank/DDBJ databases">
        <authorList>
            <person name="Rakotoarivonina H."/>
        </authorList>
    </citation>
    <scope>NUCLEOTIDE SEQUENCE [LARGE SCALE GENOMIC DNA]</scope>
    <source>
        <strain evidence="4 5">XE</strain>
    </source>
</reference>
<dbReference type="Proteomes" id="UP000681526">
    <property type="component" value="Unassembled WGS sequence"/>
</dbReference>
<evidence type="ECO:0000313" key="4">
    <source>
        <dbReference type="EMBL" id="CAG5081759.1"/>
    </source>
</evidence>
<sequence length="272" mass="29274">MTAGGRTVGTAIVTGASMGIGRGIALKLAACGYDVFIAHGNEPELAEAVAREIREVHGRRCGVFQGDLRLPETAEALFERAVETMGRIDVLVSNAGISRFYRLRDMTAAEMDELYALNYRAPLQLMGLAARHMIRERIAGRIVQISSSRATRAYPEDAVYGGLKAAVERSVQSLALELAPYGIRVNCVAPGAIMVREPNRFYEALGPRIPLGRVGRPEDVADAVAFLCSEQASYVTGISLRVDGGLILPGMPESPERAPGDPWGSMEREAEG</sequence>
<keyword evidence="2 4" id="KW-0560">Oxidoreductase</keyword>
<evidence type="ECO:0000256" key="3">
    <source>
        <dbReference type="SAM" id="MobiDB-lite"/>
    </source>
</evidence>
<evidence type="ECO:0000256" key="2">
    <source>
        <dbReference type="ARBA" id="ARBA00023002"/>
    </source>
</evidence>
<evidence type="ECO:0000313" key="5">
    <source>
        <dbReference type="Proteomes" id="UP000681526"/>
    </source>
</evidence>
<dbReference type="PANTHER" id="PTHR43639:SF1">
    <property type="entry name" value="SHORT-CHAIN DEHYDROGENASE_REDUCTASE FAMILY PROTEIN"/>
    <property type="match status" value="1"/>
</dbReference>
<comment type="caution">
    <text evidence="4">The sequence shown here is derived from an EMBL/GenBank/DDBJ whole genome shotgun (WGS) entry which is preliminary data.</text>
</comment>
<dbReference type="PRINTS" id="PR00080">
    <property type="entry name" value="SDRFAMILY"/>
</dbReference>
<name>A0ABN7RS87_THEXY</name>
<dbReference type="SUPFAM" id="SSF51735">
    <property type="entry name" value="NAD(P)-binding Rossmann-fold domains"/>
    <property type="match status" value="1"/>
</dbReference>
<dbReference type="Gene3D" id="3.40.50.720">
    <property type="entry name" value="NAD(P)-binding Rossmann-like Domain"/>
    <property type="match status" value="1"/>
</dbReference>
<accession>A0ABN7RS87</accession>
<keyword evidence="5" id="KW-1185">Reference proteome</keyword>
<dbReference type="EC" id="1.1.1.100" evidence="4"/>
<dbReference type="InterPro" id="IPR036291">
    <property type="entry name" value="NAD(P)-bd_dom_sf"/>
</dbReference>
<dbReference type="PANTHER" id="PTHR43639">
    <property type="entry name" value="OXIDOREDUCTASE, SHORT-CHAIN DEHYDROGENASE/REDUCTASE FAMILY (AFU_ORTHOLOGUE AFUA_5G02870)"/>
    <property type="match status" value="1"/>
</dbReference>
<dbReference type="InterPro" id="IPR002347">
    <property type="entry name" value="SDR_fam"/>
</dbReference>